<dbReference type="Proteomes" id="UP000297280">
    <property type="component" value="Unassembled WGS sequence"/>
</dbReference>
<evidence type="ECO:0000256" key="1">
    <source>
        <dbReference type="SAM" id="MobiDB-lite"/>
    </source>
</evidence>
<dbReference type="InterPro" id="IPR012677">
    <property type="entry name" value="Nucleotide-bd_a/b_plait_sf"/>
</dbReference>
<dbReference type="EMBL" id="PQXO01001259">
    <property type="protein sequence ID" value="TGO81215.1"/>
    <property type="molecule type" value="Genomic_DNA"/>
</dbReference>
<protein>
    <recommendedName>
        <fullName evidence="4">RRM domain-containing protein</fullName>
    </recommendedName>
</protein>
<dbReference type="InterPro" id="IPR035979">
    <property type="entry name" value="RBD_domain_sf"/>
</dbReference>
<dbReference type="Gene3D" id="3.30.70.330">
    <property type="match status" value="1"/>
</dbReference>
<dbReference type="CDD" id="cd12261">
    <property type="entry name" value="RRM1_3_MRN1"/>
    <property type="match status" value="1"/>
</dbReference>
<gene>
    <name evidence="2" type="ORF">BPOR_1266g00010</name>
</gene>
<name>A0A4Z1K5M2_9HELO</name>
<comment type="caution">
    <text evidence="2">The sequence shown here is derived from an EMBL/GenBank/DDBJ whole genome shotgun (WGS) entry which is preliminary data.</text>
</comment>
<dbReference type="AlphaFoldDB" id="A0A4Z1K5M2"/>
<evidence type="ECO:0000313" key="2">
    <source>
        <dbReference type="EMBL" id="TGO81215.1"/>
    </source>
</evidence>
<organism evidence="2 3">
    <name type="scientific">Botrytis porri</name>
    <dbReference type="NCBI Taxonomy" id="87229"/>
    <lineage>
        <taxon>Eukaryota</taxon>
        <taxon>Fungi</taxon>
        <taxon>Dikarya</taxon>
        <taxon>Ascomycota</taxon>
        <taxon>Pezizomycotina</taxon>
        <taxon>Leotiomycetes</taxon>
        <taxon>Helotiales</taxon>
        <taxon>Sclerotiniaceae</taxon>
        <taxon>Botrytis</taxon>
    </lineage>
</organism>
<keyword evidence="3" id="KW-1185">Reference proteome</keyword>
<reference evidence="2 3" key="1">
    <citation type="submission" date="2017-12" db="EMBL/GenBank/DDBJ databases">
        <title>Comparative genomics of Botrytis spp.</title>
        <authorList>
            <person name="Valero-Jimenez C.A."/>
            <person name="Tapia P."/>
            <person name="Veloso J."/>
            <person name="Silva-Moreno E."/>
            <person name="Staats M."/>
            <person name="Valdes J.H."/>
            <person name="Van Kan J.A.L."/>
        </authorList>
    </citation>
    <scope>NUCLEOTIDE SEQUENCE [LARGE SCALE GENOMIC DNA]</scope>
    <source>
        <strain evidence="2 3">MUCL3349</strain>
    </source>
</reference>
<evidence type="ECO:0008006" key="4">
    <source>
        <dbReference type="Google" id="ProtNLM"/>
    </source>
</evidence>
<evidence type="ECO:0000313" key="3">
    <source>
        <dbReference type="Proteomes" id="UP000297280"/>
    </source>
</evidence>
<dbReference type="SUPFAM" id="SSF54928">
    <property type="entry name" value="RNA-binding domain, RBD"/>
    <property type="match status" value="1"/>
</dbReference>
<dbReference type="GO" id="GO:0003676">
    <property type="term" value="F:nucleic acid binding"/>
    <property type="evidence" value="ECO:0007669"/>
    <property type="project" value="InterPro"/>
</dbReference>
<proteinExistence type="predicted"/>
<dbReference type="STRING" id="87229.A0A4Z1K5M2"/>
<feature type="region of interest" description="Disordered" evidence="1">
    <location>
        <begin position="396"/>
        <end position="437"/>
    </location>
</feature>
<accession>A0A4Z1K5M2</accession>
<sequence>MDSDDNGTVTLEKNHFEALNGSEVDDFGASQDADKITIARKEYDSLKQSSGEYELLRRRLIQAGVTEETLNGMLMKGNDENEAAQNAVSNVFAEHEDPDESTTFMTQSPPLLTQMDHGHQAYTYGTPRTGRILASRPQEYKSSQTHNFQYQETPSYNLHTSGHDHNNNTFDFETEDFSDVRSQGSSYEKYANRTVQLYNLPDGTTHADVCDVVRGGMLLDMYLRNHDHTAIVSFLEQSQAKEFFRHVKRNDLYIRLKRVDIRWHDRHFVLPDRIARNISMGVTRNLVLHKCNPSLTEEVIRNDLEHIHNLVLIKVVFNGSSVLISTNSVHNAMFARTCMMSRGAYKYLKINWACDECAEPLPRRPSPQFDNPPITKKENTPLANRFEPLRIYMEDELETDNEGKEDKIVNADGVDGSARRRQQGGAGVREQEEEVMA</sequence>